<dbReference type="RefSeq" id="WP_149431739.1">
    <property type="nucleotide sequence ID" value="NZ_VLNY01000009.1"/>
</dbReference>
<dbReference type="InterPro" id="IPR015943">
    <property type="entry name" value="WD40/YVTN_repeat-like_dom_sf"/>
</dbReference>
<proteinExistence type="predicted"/>
<keyword evidence="2" id="KW-1185">Reference proteome</keyword>
<protein>
    <recommendedName>
        <fullName evidence="3">YncE family protein</fullName>
    </recommendedName>
</protein>
<gene>
    <name evidence="1" type="ORF">FOY51_18470</name>
</gene>
<evidence type="ECO:0000313" key="1">
    <source>
        <dbReference type="EMBL" id="KAA0021535.1"/>
    </source>
</evidence>
<dbReference type="Gene3D" id="2.130.10.10">
    <property type="entry name" value="YVTN repeat-like/Quinoprotein amine dehydrogenase"/>
    <property type="match status" value="2"/>
</dbReference>
<dbReference type="PANTHER" id="PTHR47197:SF3">
    <property type="entry name" value="DIHYDRO-HEME D1 DEHYDROGENASE"/>
    <property type="match status" value="1"/>
</dbReference>
<comment type="caution">
    <text evidence="1">The sequence shown here is derived from an EMBL/GenBank/DDBJ whole genome shotgun (WGS) entry which is preliminary data.</text>
</comment>
<dbReference type="EMBL" id="VLNY01000009">
    <property type="protein sequence ID" value="KAA0021535.1"/>
    <property type="molecule type" value="Genomic_DNA"/>
</dbReference>
<dbReference type="SUPFAM" id="SSF51004">
    <property type="entry name" value="C-terminal (heme d1) domain of cytochrome cd1-nitrite reductase"/>
    <property type="match status" value="1"/>
</dbReference>
<name>A0A5A7SAI1_9NOCA</name>
<reference evidence="1 2" key="1">
    <citation type="submission" date="2019-07" db="EMBL/GenBank/DDBJ databases">
        <title>Rhodococcus cavernicolus sp. nov., isolated from a cave.</title>
        <authorList>
            <person name="Lee S.D."/>
        </authorList>
    </citation>
    <scope>NUCLEOTIDE SEQUENCE [LARGE SCALE GENOMIC DNA]</scope>
    <source>
        <strain evidence="1 2">C1-24</strain>
    </source>
</reference>
<sequence length="354" mass="37329">MVSFVGLPAIASANPSIPGSSSGAAGPIWLPNYGNDSIIAINPATMQIETTIPNAGDHPLVIKEETPDHSRLFVANFGPFSSYISVIDVASRSVITRIPTLLASYCVIQLSHDGRYLYVPTAASVMQVIDTHSLAVVRTIPLWLPPSIGHVELSPDDKQFYTVNSAGFGTKYDTASGAPLAPPIFLDGTAGGWGATSTDGRTFYSVNFFGGVTAVDTQSWRVKYVIPTAISDGPISATLTPDGRQIWICNYQANNIIVADTATGAIVRTIPTQGGAVYAGFSGDGKTAYITTVADGAWLPAWNPLIGQYYAKDEAYWATLLNLDTSVSAYDIPTGTFGKSLTVKGAFTAGTYPG</sequence>
<dbReference type="InterPro" id="IPR051200">
    <property type="entry name" value="Host-pathogen_enzymatic-act"/>
</dbReference>
<dbReference type="InterPro" id="IPR011048">
    <property type="entry name" value="Haem_d1_sf"/>
</dbReference>
<accession>A0A5A7SAI1</accession>
<dbReference type="OrthoDB" id="4464963at2"/>
<dbReference type="PANTHER" id="PTHR47197">
    <property type="entry name" value="PROTEIN NIRF"/>
    <property type="match status" value="1"/>
</dbReference>
<evidence type="ECO:0008006" key="3">
    <source>
        <dbReference type="Google" id="ProtNLM"/>
    </source>
</evidence>
<dbReference type="Proteomes" id="UP000322244">
    <property type="component" value="Unassembled WGS sequence"/>
</dbReference>
<dbReference type="AlphaFoldDB" id="A0A5A7SAI1"/>
<organism evidence="1 2">
    <name type="scientific">Antrihabitans cavernicola</name>
    <dbReference type="NCBI Taxonomy" id="2495913"/>
    <lineage>
        <taxon>Bacteria</taxon>
        <taxon>Bacillati</taxon>
        <taxon>Actinomycetota</taxon>
        <taxon>Actinomycetes</taxon>
        <taxon>Mycobacteriales</taxon>
        <taxon>Nocardiaceae</taxon>
        <taxon>Antrihabitans</taxon>
    </lineage>
</organism>
<evidence type="ECO:0000313" key="2">
    <source>
        <dbReference type="Proteomes" id="UP000322244"/>
    </source>
</evidence>